<dbReference type="PANTHER" id="PTHR30469">
    <property type="entry name" value="MULTIDRUG RESISTANCE PROTEIN MDTA"/>
    <property type="match status" value="1"/>
</dbReference>
<gene>
    <name evidence="6" type="ORF">GS597_13050</name>
</gene>
<feature type="domain" description="CusB-like beta-barrel" evidence="5">
    <location>
        <begin position="298"/>
        <end position="349"/>
    </location>
</feature>
<evidence type="ECO:0000313" key="7">
    <source>
        <dbReference type="Proteomes" id="UP000607397"/>
    </source>
</evidence>
<dbReference type="InterPro" id="IPR059052">
    <property type="entry name" value="HH_YbhG-like"/>
</dbReference>
<accession>A0A8K2A0N6</accession>
<keyword evidence="7" id="KW-1185">Reference proteome</keyword>
<dbReference type="Pfam" id="PF25954">
    <property type="entry name" value="Beta-barrel_RND_2"/>
    <property type="match status" value="1"/>
</dbReference>
<dbReference type="Proteomes" id="UP000607397">
    <property type="component" value="Unassembled WGS sequence"/>
</dbReference>
<proteinExistence type="inferred from homology"/>
<evidence type="ECO:0000256" key="2">
    <source>
        <dbReference type="SAM" id="Coils"/>
    </source>
</evidence>
<keyword evidence="2" id="KW-0175">Coiled coil</keyword>
<dbReference type="Gene3D" id="2.40.420.20">
    <property type="match status" value="1"/>
</dbReference>
<comment type="similarity">
    <text evidence="1">Belongs to the membrane fusion protein (MFP) (TC 8.A.1) family.</text>
</comment>
<sequence length="449" mass="48998">MAPDPESLPQSAPPAAASPIPASRGREPIWKQYRWGLLPVAIAATLATDLFRSSPQPQSELERPSALPVEVAVVEPVSQYTTERTYTGELVAQRRSALGFELGGTVVRLEVREGDQVVAGQPLARLDTRALEAQRQQLEAQRQAALAQLHELQAGPRLETITTAQARVTEIEQQLALARLQRDRREDLYRQRAISREDVDREQYNTGALESRLAQAQSQLSELETGTRTEQIEAQAAQVRQLDASLQQIAVNLDKSVLVAPFAGTVSTRVVDEGVVVSGGQPVLHFLEAAPLEARVGIPPAVADQLQLGSAQVVRVGERTFTATLSALLPEVEATSRTVTAVLQLPTPHLTVGQTVRWVWQHTQEAEGLWVPTTALVPGERGLWSIYVLAEPEAIEPSPSRFTVRRRAVEVVHTEGERTLVRGTLQTGERAITTGTHRIVPGQVVSMTP</sequence>
<dbReference type="NCBIfam" id="TIGR01730">
    <property type="entry name" value="RND_mfp"/>
    <property type="match status" value="1"/>
</dbReference>
<evidence type="ECO:0000256" key="1">
    <source>
        <dbReference type="ARBA" id="ARBA00009477"/>
    </source>
</evidence>
<dbReference type="EMBL" id="WVIC01000026">
    <property type="protein sequence ID" value="NCJ07418.1"/>
    <property type="molecule type" value="Genomic_DNA"/>
</dbReference>
<dbReference type="RefSeq" id="WP_161825898.1">
    <property type="nucleotide sequence ID" value="NZ_WVIC01000026.1"/>
</dbReference>
<reference evidence="6" key="1">
    <citation type="submission" date="2019-12" db="EMBL/GenBank/DDBJ databases">
        <title>High-Quality draft genome sequences of three cyanobacteria isolated from the limestone walls of the Old Cathedral of Coimbra.</title>
        <authorList>
            <person name="Tiago I."/>
            <person name="Soares F."/>
            <person name="Portugal A."/>
        </authorList>
    </citation>
    <scope>NUCLEOTIDE SEQUENCE [LARGE SCALE GENOMIC DNA]</scope>
    <source>
        <strain evidence="6">C</strain>
    </source>
</reference>
<feature type="domain" description="YbhG-like alpha-helical hairpin" evidence="4">
    <location>
        <begin position="126"/>
        <end position="254"/>
    </location>
</feature>
<comment type="caution">
    <text evidence="6">The sequence shown here is derived from an EMBL/GenBank/DDBJ whole genome shotgun (WGS) entry which is preliminary data.</text>
</comment>
<dbReference type="Gene3D" id="2.40.50.100">
    <property type="match status" value="2"/>
</dbReference>
<dbReference type="InterPro" id="IPR006143">
    <property type="entry name" value="RND_pump_MFP"/>
</dbReference>
<organism evidence="6 7">
    <name type="scientific">Petrachloros mirabilis ULC683</name>
    <dbReference type="NCBI Taxonomy" id="2781853"/>
    <lineage>
        <taxon>Bacteria</taxon>
        <taxon>Bacillati</taxon>
        <taxon>Cyanobacteriota</taxon>
        <taxon>Cyanophyceae</taxon>
        <taxon>Synechococcales</taxon>
        <taxon>Petrachlorosaceae</taxon>
        <taxon>Petrachloros</taxon>
        <taxon>Petrachloros mirabilis</taxon>
    </lineage>
</organism>
<evidence type="ECO:0000256" key="3">
    <source>
        <dbReference type="SAM" id="MobiDB-lite"/>
    </source>
</evidence>
<dbReference type="SUPFAM" id="SSF111369">
    <property type="entry name" value="HlyD-like secretion proteins"/>
    <property type="match status" value="2"/>
</dbReference>
<dbReference type="Gene3D" id="1.10.287.470">
    <property type="entry name" value="Helix hairpin bin"/>
    <property type="match status" value="2"/>
</dbReference>
<dbReference type="GO" id="GO:1990281">
    <property type="term" value="C:efflux pump complex"/>
    <property type="evidence" value="ECO:0007669"/>
    <property type="project" value="TreeGrafter"/>
</dbReference>
<protein>
    <submittedName>
        <fullName evidence="6">Efflux RND transporter periplasmic adaptor subunit</fullName>
    </submittedName>
</protein>
<dbReference type="Gene3D" id="2.40.30.170">
    <property type="match status" value="1"/>
</dbReference>
<dbReference type="InterPro" id="IPR058792">
    <property type="entry name" value="Beta-barrel_RND_2"/>
</dbReference>
<feature type="region of interest" description="Disordered" evidence="3">
    <location>
        <begin position="1"/>
        <end position="23"/>
    </location>
</feature>
<name>A0A8K2A0N6_9CYAN</name>
<dbReference type="GO" id="GO:0015562">
    <property type="term" value="F:efflux transmembrane transporter activity"/>
    <property type="evidence" value="ECO:0007669"/>
    <property type="project" value="TreeGrafter"/>
</dbReference>
<evidence type="ECO:0000313" key="6">
    <source>
        <dbReference type="EMBL" id="NCJ07418.1"/>
    </source>
</evidence>
<feature type="coiled-coil region" evidence="2">
    <location>
        <begin position="123"/>
        <end position="181"/>
    </location>
</feature>
<dbReference type="AlphaFoldDB" id="A0A8K2A0N6"/>
<dbReference type="Pfam" id="PF25881">
    <property type="entry name" value="HH_YBHG"/>
    <property type="match status" value="1"/>
</dbReference>
<evidence type="ECO:0000259" key="5">
    <source>
        <dbReference type="Pfam" id="PF25954"/>
    </source>
</evidence>
<evidence type="ECO:0000259" key="4">
    <source>
        <dbReference type="Pfam" id="PF25881"/>
    </source>
</evidence>
<dbReference type="PANTHER" id="PTHR30469:SF11">
    <property type="entry name" value="BLL4320 PROTEIN"/>
    <property type="match status" value="1"/>
</dbReference>